<dbReference type="PANTHER" id="PTHR45727:SF2">
    <property type="entry name" value="NPC INTRACELLULAR CHOLESTEROL TRANSPORTER 1"/>
    <property type="match status" value="1"/>
</dbReference>
<feature type="transmembrane region" description="Helical" evidence="1">
    <location>
        <begin position="122"/>
        <end position="142"/>
    </location>
</feature>
<dbReference type="EMBL" id="GALX01004524">
    <property type="protein sequence ID" value="JAB63942.1"/>
    <property type="molecule type" value="Transcribed_RNA"/>
</dbReference>
<gene>
    <name evidence="3" type="primary">NPCL1</name>
</gene>
<sequence>MKTVTISDSDNRSISSCIDLSALNAISINSGRSSISHFFRNSINFFSQAYVSTIAVLFNFILQITAFVALLSLDEERYENNRLDMLCCIKMDKIDKTPKVGFLYNLWANYYTPFVMKLPVRYLILLIFTVTLSLSIMVIPTIELGLDQELSMSEDSHVLKYLQFMKALMNIGAPVYWVTKGSIDYFNPEIMNRACSGVGCSEHSISTQLYMASTQSNMTYLAVQANSWLDDLNDWSDSENCCSILNQIVLSVLITIPLVYVRHVIFHV</sequence>
<feature type="domain" description="HMGCR/SNAP/NPC1-like sterol-sensing" evidence="2">
    <location>
        <begin position="50"/>
        <end position="90"/>
    </location>
</feature>
<name>V5GQT7_ANOGL</name>
<keyword evidence="1" id="KW-0812">Transmembrane</keyword>
<feature type="transmembrane region" description="Helical" evidence="1">
    <location>
        <begin position="244"/>
        <end position="261"/>
    </location>
</feature>
<proteinExistence type="predicted"/>
<dbReference type="Pfam" id="PF12349">
    <property type="entry name" value="Sterol-sensing"/>
    <property type="match status" value="1"/>
</dbReference>
<keyword evidence="1" id="KW-1133">Transmembrane helix</keyword>
<evidence type="ECO:0000256" key="1">
    <source>
        <dbReference type="SAM" id="Phobius"/>
    </source>
</evidence>
<evidence type="ECO:0000259" key="2">
    <source>
        <dbReference type="Pfam" id="PF12349"/>
    </source>
</evidence>
<dbReference type="GO" id="GO:0005886">
    <property type="term" value="C:plasma membrane"/>
    <property type="evidence" value="ECO:0007669"/>
    <property type="project" value="TreeGrafter"/>
</dbReference>
<organism evidence="3">
    <name type="scientific">Anoplophora glabripennis</name>
    <name type="common">Asian longhorn beetle</name>
    <name type="synonym">Anoplophora nobilis</name>
    <dbReference type="NCBI Taxonomy" id="217634"/>
    <lineage>
        <taxon>Eukaryota</taxon>
        <taxon>Metazoa</taxon>
        <taxon>Ecdysozoa</taxon>
        <taxon>Arthropoda</taxon>
        <taxon>Hexapoda</taxon>
        <taxon>Insecta</taxon>
        <taxon>Pterygota</taxon>
        <taxon>Neoptera</taxon>
        <taxon>Endopterygota</taxon>
        <taxon>Coleoptera</taxon>
        <taxon>Polyphaga</taxon>
        <taxon>Cucujiformia</taxon>
        <taxon>Chrysomeloidea</taxon>
        <taxon>Cerambycidae</taxon>
        <taxon>Lamiinae</taxon>
        <taxon>Lamiini</taxon>
        <taxon>Anoplophora</taxon>
    </lineage>
</organism>
<keyword evidence="1" id="KW-0472">Membrane</keyword>
<dbReference type="GO" id="GO:0015918">
    <property type="term" value="P:sterol transport"/>
    <property type="evidence" value="ECO:0007669"/>
    <property type="project" value="TreeGrafter"/>
</dbReference>
<protein>
    <submittedName>
        <fullName evidence="3">Niemann-Pick C1-like protein 1</fullName>
    </submittedName>
</protein>
<dbReference type="PANTHER" id="PTHR45727">
    <property type="entry name" value="NPC INTRACELLULAR CHOLESTEROL TRANSPORTER 1"/>
    <property type="match status" value="1"/>
</dbReference>
<dbReference type="GO" id="GO:0030299">
    <property type="term" value="P:intestinal cholesterol absorption"/>
    <property type="evidence" value="ECO:0007669"/>
    <property type="project" value="TreeGrafter"/>
</dbReference>
<evidence type="ECO:0000313" key="3">
    <source>
        <dbReference type="EMBL" id="JAB63942.1"/>
    </source>
</evidence>
<accession>V5GQT7</accession>
<dbReference type="GO" id="GO:0042632">
    <property type="term" value="P:cholesterol homeostasis"/>
    <property type="evidence" value="ECO:0007669"/>
    <property type="project" value="TreeGrafter"/>
</dbReference>
<feature type="transmembrane region" description="Helical" evidence="1">
    <location>
        <begin position="49"/>
        <end position="73"/>
    </location>
</feature>
<dbReference type="InterPro" id="IPR053958">
    <property type="entry name" value="HMGCR/SNAP/NPC1-like_SSD"/>
</dbReference>
<reference evidence="3" key="1">
    <citation type="submission" date="2013-07" db="EMBL/GenBank/DDBJ databases">
        <title>Midgut Transcriptome Profiling of Anoplphora glabripennis, a Lignocellulose Degrading, Wood-Boring Cerambycid.</title>
        <authorList>
            <person name="Scully E.D."/>
            <person name="Hoover K."/>
            <person name="Carlson J.E."/>
            <person name="Tien M."/>
            <person name="Geib S.M."/>
        </authorList>
    </citation>
    <scope>NUCLEOTIDE SEQUENCE</scope>
</reference>
<dbReference type="GO" id="GO:0015485">
    <property type="term" value="F:cholesterol binding"/>
    <property type="evidence" value="ECO:0007669"/>
    <property type="project" value="TreeGrafter"/>
</dbReference>
<dbReference type="AlphaFoldDB" id="V5GQT7"/>